<accession>A0ABQ7KJ55</accession>
<proteinExistence type="predicted"/>
<sequence length="303" mass="34731">MFWECAKSGPRCAKLGRDQNMSGRLCAYLGLIKRSLVVKHQKGIKKILCGGKRPMRAKMELIGYFGGWTAGFGCKAKGSHDHEHDISHRLQSQLFILAIHLYSLAPLELIHTHNLRSLKISYGIRASSKLSPCRLKQEEAVCPIRLFNTSRGRRVHPGVQKLFAAVSHHPMSPLKKEDPRKQRQWSGLATLSNKASSGFLLFKVQEEVSQEESLLLVLVWRVQHGERWELRHGGSKGKVHGRWRRWKVLIWLCKDRAKSRRDLEECLGANGQVCILRARQYGWYGPVRIRTDRDNPRIHNLAI</sequence>
<reference evidence="1 2" key="1">
    <citation type="submission" date="2021-03" db="EMBL/GenBank/DDBJ databases">
        <authorList>
            <person name="King G.J."/>
            <person name="Bancroft I."/>
            <person name="Baten A."/>
            <person name="Bloomfield J."/>
            <person name="Borpatragohain P."/>
            <person name="He Z."/>
            <person name="Irish N."/>
            <person name="Irwin J."/>
            <person name="Liu K."/>
            <person name="Mauleon R.P."/>
            <person name="Moore J."/>
            <person name="Morris R."/>
            <person name="Ostergaard L."/>
            <person name="Wang B."/>
            <person name="Wells R."/>
        </authorList>
    </citation>
    <scope>NUCLEOTIDE SEQUENCE [LARGE SCALE GENOMIC DNA]</scope>
    <source>
        <strain evidence="1">R-o-18</strain>
        <tissue evidence="1">Leaf</tissue>
    </source>
</reference>
<dbReference type="Proteomes" id="UP000823674">
    <property type="component" value="Unassembled WGS sequence"/>
</dbReference>
<dbReference type="EMBL" id="JADBGQ010000066">
    <property type="protein sequence ID" value="KAG5373932.1"/>
    <property type="molecule type" value="Genomic_DNA"/>
</dbReference>
<protein>
    <submittedName>
        <fullName evidence="1">Uncharacterized protein</fullName>
    </submittedName>
</protein>
<gene>
    <name evidence="1" type="primary">SC208g500040.1_BraROA</name>
    <name evidence="1" type="ORF">IGI04_042753</name>
</gene>
<evidence type="ECO:0000313" key="2">
    <source>
        <dbReference type="Proteomes" id="UP000823674"/>
    </source>
</evidence>
<comment type="caution">
    <text evidence="1">The sequence shown here is derived from an EMBL/GenBank/DDBJ whole genome shotgun (WGS) entry which is preliminary data.</text>
</comment>
<name>A0ABQ7KJ55_BRACM</name>
<keyword evidence="2" id="KW-1185">Reference proteome</keyword>
<organism evidence="1 2">
    <name type="scientific">Brassica rapa subsp. trilocularis</name>
    <dbReference type="NCBI Taxonomy" id="1813537"/>
    <lineage>
        <taxon>Eukaryota</taxon>
        <taxon>Viridiplantae</taxon>
        <taxon>Streptophyta</taxon>
        <taxon>Embryophyta</taxon>
        <taxon>Tracheophyta</taxon>
        <taxon>Spermatophyta</taxon>
        <taxon>Magnoliopsida</taxon>
        <taxon>eudicotyledons</taxon>
        <taxon>Gunneridae</taxon>
        <taxon>Pentapetalae</taxon>
        <taxon>rosids</taxon>
        <taxon>malvids</taxon>
        <taxon>Brassicales</taxon>
        <taxon>Brassicaceae</taxon>
        <taxon>Brassiceae</taxon>
        <taxon>Brassica</taxon>
    </lineage>
</organism>
<evidence type="ECO:0000313" key="1">
    <source>
        <dbReference type="EMBL" id="KAG5373932.1"/>
    </source>
</evidence>